<name>A0A8S1HXG8_9PELO</name>
<dbReference type="EMBL" id="CAJGYM010000373">
    <property type="protein sequence ID" value="CAD6200358.1"/>
    <property type="molecule type" value="Genomic_DNA"/>
</dbReference>
<organism evidence="2 3">
    <name type="scientific">Caenorhabditis auriculariae</name>
    <dbReference type="NCBI Taxonomy" id="2777116"/>
    <lineage>
        <taxon>Eukaryota</taxon>
        <taxon>Metazoa</taxon>
        <taxon>Ecdysozoa</taxon>
        <taxon>Nematoda</taxon>
        <taxon>Chromadorea</taxon>
        <taxon>Rhabditida</taxon>
        <taxon>Rhabditina</taxon>
        <taxon>Rhabditomorpha</taxon>
        <taxon>Rhabditoidea</taxon>
        <taxon>Rhabditidae</taxon>
        <taxon>Peloderinae</taxon>
        <taxon>Caenorhabditis</taxon>
    </lineage>
</organism>
<reference evidence="2" key="1">
    <citation type="submission" date="2020-10" db="EMBL/GenBank/DDBJ databases">
        <authorList>
            <person name="Kikuchi T."/>
        </authorList>
    </citation>
    <scope>NUCLEOTIDE SEQUENCE</scope>
    <source>
        <strain evidence="2">NKZ352</strain>
    </source>
</reference>
<dbReference type="AlphaFoldDB" id="A0A8S1HXG8"/>
<comment type="caution">
    <text evidence="2">The sequence shown here is derived from an EMBL/GenBank/DDBJ whole genome shotgun (WGS) entry which is preliminary data.</text>
</comment>
<feature type="region of interest" description="Disordered" evidence="1">
    <location>
        <begin position="1"/>
        <end position="32"/>
    </location>
</feature>
<accession>A0A8S1HXG8</accession>
<evidence type="ECO:0000313" key="3">
    <source>
        <dbReference type="Proteomes" id="UP000835052"/>
    </source>
</evidence>
<keyword evidence="3" id="KW-1185">Reference proteome</keyword>
<evidence type="ECO:0000313" key="2">
    <source>
        <dbReference type="EMBL" id="CAD6200358.1"/>
    </source>
</evidence>
<feature type="non-terminal residue" evidence="2">
    <location>
        <position position="222"/>
    </location>
</feature>
<gene>
    <name evidence="2" type="ORF">CAUJ_LOCUS16254</name>
</gene>
<proteinExistence type="predicted"/>
<evidence type="ECO:0000256" key="1">
    <source>
        <dbReference type="SAM" id="MobiDB-lite"/>
    </source>
</evidence>
<feature type="compositionally biased region" description="Polar residues" evidence="1">
    <location>
        <begin position="1"/>
        <end position="12"/>
    </location>
</feature>
<dbReference type="Proteomes" id="UP000835052">
    <property type="component" value="Unassembled WGS sequence"/>
</dbReference>
<feature type="non-terminal residue" evidence="2">
    <location>
        <position position="1"/>
    </location>
</feature>
<protein>
    <submittedName>
        <fullName evidence="2">Uncharacterized protein</fullName>
    </submittedName>
</protein>
<sequence>EVCNLITGTEHSSGSEKRFVNTTDGSSRKRSAENLTDDSALVMEPSEKLETPFARYRRLIDVVLKKRHGLLDHIENQSLEGVGAMEPVPEVEIRREPDSKNKTTVMQGTDLQNLRSDDRTDRYFELSCGVIGKAGNSIRSLPPAHRPVLKKRLTNQLENQPLEVMRPVKPGVEPAPEVEFVRTNMKLSKKETSIINSANVATRPSTRAAAARAAHKIAETLK</sequence>